<evidence type="ECO:0000313" key="1">
    <source>
        <dbReference type="EMBL" id="NIJ07972.1"/>
    </source>
</evidence>
<evidence type="ECO:0000313" key="2">
    <source>
        <dbReference type="Proteomes" id="UP000727456"/>
    </source>
</evidence>
<dbReference type="Pfam" id="PF10983">
    <property type="entry name" value="DUF2793"/>
    <property type="match status" value="1"/>
</dbReference>
<evidence type="ECO:0008006" key="3">
    <source>
        <dbReference type="Google" id="ProtNLM"/>
    </source>
</evidence>
<organism evidence="1 2">
    <name type="scientific">Sphingomonas vulcanisoli</name>
    <dbReference type="NCBI Taxonomy" id="1658060"/>
    <lineage>
        <taxon>Bacteria</taxon>
        <taxon>Pseudomonadati</taxon>
        <taxon>Pseudomonadota</taxon>
        <taxon>Alphaproteobacteria</taxon>
        <taxon>Sphingomonadales</taxon>
        <taxon>Sphingomonadaceae</taxon>
        <taxon>Sphingomonas</taxon>
    </lineage>
</organism>
<dbReference type="RefSeq" id="WP_167072813.1">
    <property type="nucleotide sequence ID" value="NZ_JAAOZC010000003.1"/>
</dbReference>
<dbReference type="InterPro" id="IPR021251">
    <property type="entry name" value="DUF2793"/>
</dbReference>
<gene>
    <name evidence="1" type="ORF">FHS31_001582</name>
</gene>
<proteinExistence type="predicted"/>
<dbReference type="Proteomes" id="UP000727456">
    <property type="component" value="Unassembled WGS sequence"/>
</dbReference>
<reference evidence="1 2" key="1">
    <citation type="submission" date="2020-03" db="EMBL/GenBank/DDBJ databases">
        <title>Genomic Encyclopedia of Type Strains, Phase III (KMG-III): the genomes of soil and plant-associated and newly described type strains.</title>
        <authorList>
            <person name="Whitman W."/>
        </authorList>
    </citation>
    <scope>NUCLEOTIDE SEQUENCE [LARGE SCALE GENOMIC DNA]</scope>
    <source>
        <strain evidence="1 2">CECT 8804</strain>
    </source>
</reference>
<protein>
    <recommendedName>
        <fullName evidence="3">DUF2793 domain-containing protein</fullName>
    </recommendedName>
</protein>
<accession>A0ABX0TR16</accession>
<name>A0ABX0TR16_9SPHN</name>
<comment type="caution">
    <text evidence="1">The sequence shown here is derived from an EMBL/GenBank/DDBJ whole genome shotgun (WGS) entry which is preliminary data.</text>
</comment>
<keyword evidence="2" id="KW-1185">Reference proteome</keyword>
<dbReference type="EMBL" id="JAAOZC010000003">
    <property type="protein sequence ID" value="NIJ07972.1"/>
    <property type="molecule type" value="Genomic_DNA"/>
</dbReference>
<sequence>MMTYTSARLNLPLLQAGQAQKEFTHNEALAAIEALVQPVAQTLGDDVPPASPLAGQCWIIGTAPSGVWAGQAGALAMWTDGGWRFTPAFDGMAVWVAAADLWAHHRSGIWSLGAERAQSVVIGGVQVVGVQQSAIAPPSGGTLADTEARAAITAIILSLRAHGLIAT</sequence>